<dbReference type="Proteomes" id="UP000602510">
    <property type="component" value="Unassembled WGS sequence"/>
</dbReference>
<protein>
    <recommendedName>
        <fullName evidence="6">DUF4219 domain-containing protein</fullName>
    </recommendedName>
</protein>
<feature type="region of interest" description="Disordered" evidence="1">
    <location>
        <begin position="1"/>
        <end position="20"/>
    </location>
</feature>
<name>A0A833WJW6_PHYIN</name>
<comment type="caution">
    <text evidence="2">The sequence shown here is derived from an EMBL/GenBank/DDBJ whole genome shotgun (WGS) entry which is preliminary data.</text>
</comment>
<sequence length="59" mass="6961">MEKRRASKRGDQVPLLEDKNSDFNGWYSRLMLKLDANGLWEDFCQKEEPVPSKEEESTQ</sequence>
<proteinExistence type="predicted"/>
<accession>A0A833WJW6</accession>
<organism evidence="2 5">
    <name type="scientific">Phytophthora infestans</name>
    <name type="common">Potato late blight agent</name>
    <name type="synonym">Botrytis infestans</name>
    <dbReference type="NCBI Taxonomy" id="4787"/>
    <lineage>
        <taxon>Eukaryota</taxon>
        <taxon>Sar</taxon>
        <taxon>Stramenopiles</taxon>
        <taxon>Oomycota</taxon>
        <taxon>Peronosporomycetes</taxon>
        <taxon>Peronosporales</taxon>
        <taxon>Peronosporaceae</taxon>
        <taxon>Phytophthora</taxon>
    </lineage>
</organism>
<evidence type="ECO:0008006" key="6">
    <source>
        <dbReference type="Google" id="ProtNLM"/>
    </source>
</evidence>
<evidence type="ECO:0000313" key="5">
    <source>
        <dbReference type="Proteomes" id="UP000602510"/>
    </source>
</evidence>
<dbReference type="EMBL" id="WSZM01000193">
    <property type="protein sequence ID" value="KAF4038495.1"/>
    <property type="molecule type" value="Genomic_DNA"/>
</dbReference>
<keyword evidence="5" id="KW-1185">Reference proteome</keyword>
<dbReference type="EMBL" id="JAACNO010002081">
    <property type="protein sequence ID" value="KAF4135664.1"/>
    <property type="molecule type" value="Genomic_DNA"/>
</dbReference>
<evidence type="ECO:0000256" key="1">
    <source>
        <dbReference type="SAM" id="MobiDB-lite"/>
    </source>
</evidence>
<dbReference type="AlphaFoldDB" id="A0A833WJW6"/>
<evidence type="ECO:0000313" key="4">
    <source>
        <dbReference type="EMBL" id="KAF4138675.1"/>
    </source>
</evidence>
<evidence type="ECO:0000313" key="2">
    <source>
        <dbReference type="EMBL" id="KAF4038495.1"/>
    </source>
</evidence>
<gene>
    <name evidence="2" type="ORF">GN244_ATG09369</name>
    <name evidence="4" type="ORF">GN958_ATG12111</name>
    <name evidence="3" type="ORF">GN958_ATG15143</name>
</gene>
<reference evidence="2" key="1">
    <citation type="submission" date="2020-04" db="EMBL/GenBank/DDBJ databases">
        <title>Hybrid Assembly of Korean Phytophthora infestans isolates.</title>
        <authorList>
            <person name="Prokchorchik M."/>
            <person name="Lee Y."/>
            <person name="Seo J."/>
            <person name="Cho J.-H."/>
            <person name="Park Y.-E."/>
            <person name="Jang D.-C."/>
            <person name="Im J.-S."/>
            <person name="Choi J.-G."/>
            <person name="Park H.-J."/>
            <person name="Lee G.-B."/>
            <person name="Lee Y.-G."/>
            <person name="Hong S.-Y."/>
            <person name="Cho K."/>
            <person name="Sohn K.H."/>
        </authorList>
    </citation>
    <scope>NUCLEOTIDE SEQUENCE</scope>
    <source>
        <strain evidence="2">KR_1_A1</strain>
        <strain evidence="3">KR_2_A2</strain>
    </source>
</reference>
<dbReference type="EMBL" id="JAACNO010001646">
    <property type="protein sequence ID" value="KAF4138675.1"/>
    <property type="molecule type" value="Genomic_DNA"/>
</dbReference>
<dbReference type="Proteomes" id="UP000704712">
    <property type="component" value="Unassembled WGS sequence"/>
</dbReference>
<evidence type="ECO:0000313" key="3">
    <source>
        <dbReference type="EMBL" id="KAF4135664.1"/>
    </source>
</evidence>